<feature type="compositionally biased region" description="Low complexity" evidence="1">
    <location>
        <begin position="50"/>
        <end position="60"/>
    </location>
</feature>
<feature type="compositionally biased region" description="Gly residues" evidence="1">
    <location>
        <begin position="625"/>
        <end position="653"/>
    </location>
</feature>
<feature type="compositionally biased region" description="Polar residues" evidence="1">
    <location>
        <begin position="164"/>
        <end position="184"/>
    </location>
</feature>
<sequence>MSETYEKQTVANLRKLLKERGIPSTGLTKKQQIIDKLVEQDLANEEAAEASETADAPSESQPEPDNVSQEKDDVAAAEVAAPAQLDSQPEPTVQPGNTQAEESQRTSSAHTLPADAATAQSTASQQEPAPEPSEAPPTEIPQPKPTEDSQPHPEPESQEAMIETQAQTETQVTDFAIKTQTPPSTADEKPSIEKPELPPIPERSTQASSVEASRLNSEEREADTRKRKRRSQSPALSTQEVKAKKARPSDSIAPNVHLPEDNDVVMDQRQPEEGIQKENVMGNNDAIGKVEQRKSIPDEGPPTTAENLEPTDSKAQRQASRMKEPIQPKASTISPALEQDDQDDRVTTPALHTATPALYICNLKRPVQPKNLRSHLVAIATPPSADKSDSIIDSLFLDPMRTHALVLFSSLSAASRARASLHSTKWPDESREELWVDFVPEDKILSWIQQEEEAITTDKDARAAGQRSNLKRFEVVYPQNPDGSGVQAIFREVGSSAPVNAPKGPRADPVYAPPNEVQRQPAPAPAPPAKADQEKSFQTLDALFCYTTAKPKLYYLPVKDEISKRRLDELDGETSRDWSVEDRVRGRGRGRLDDKVAFSFDENDRLVEVGGDFGPWAEDSREGGGYRGGRGRGGFGGYRGGGRGGGYFGGRGR</sequence>
<dbReference type="Pfam" id="PF16294">
    <property type="entry name" value="RSB_motif"/>
    <property type="match status" value="1"/>
</dbReference>
<evidence type="ECO:0000256" key="1">
    <source>
        <dbReference type="SAM" id="MobiDB-lite"/>
    </source>
</evidence>
<keyword evidence="4" id="KW-1185">Reference proteome</keyword>
<evidence type="ECO:0000313" key="3">
    <source>
        <dbReference type="EMBL" id="KAF2735976.1"/>
    </source>
</evidence>
<feature type="domain" description="SAP" evidence="2">
    <location>
        <begin position="5"/>
        <end position="40"/>
    </location>
</feature>
<feature type="compositionally biased region" description="Pro residues" evidence="1">
    <location>
        <begin position="129"/>
        <end position="144"/>
    </location>
</feature>
<feature type="region of interest" description="Disordered" evidence="1">
    <location>
        <begin position="611"/>
        <end position="653"/>
    </location>
</feature>
<dbReference type="OrthoDB" id="5348404at2759"/>
<evidence type="ECO:0000313" key="4">
    <source>
        <dbReference type="Proteomes" id="UP000799444"/>
    </source>
</evidence>
<dbReference type="InterPro" id="IPR032552">
    <property type="entry name" value="RSB_motif"/>
</dbReference>
<dbReference type="InterPro" id="IPR036361">
    <property type="entry name" value="SAP_dom_sf"/>
</dbReference>
<dbReference type="InterPro" id="IPR034257">
    <property type="entry name" value="Acinus_RRM"/>
</dbReference>
<feature type="compositionally biased region" description="Basic and acidic residues" evidence="1">
    <location>
        <begin position="311"/>
        <end position="326"/>
    </location>
</feature>
<dbReference type="CDD" id="cd12432">
    <property type="entry name" value="RRM_ACINU"/>
    <property type="match status" value="1"/>
</dbReference>
<dbReference type="Gene3D" id="1.10.720.30">
    <property type="entry name" value="SAP domain"/>
    <property type="match status" value="1"/>
</dbReference>
<proteinExistence type="predicted"/>
<dbReference type="AlphaFoldDB" id="A0A9P4V434"/>
<comment type="caution">
    <text evidence="3">The sequence shown here is derived from an EMBL/GenBank/DDBJ whole genome shotgun (WGS) entry which is preliminary data.</text>
</comment>
<dbReference type="InterPro" id="IPR003034">
    <property type="entry name" value="SAP_dom"/>
</dbReference>
<dbReference type="PANTHER" id="PTHR47031">
    <property type="entry name" value="SAP DNA-BINDING DOMAIN-CONTAINING PROTEIN"/>
    <property type="match status" value="1"/>
</dbReference>
<gene>
    <name evidence="3" type="ORF">EJ04DRAFT_490792</name>
</gene>
<dbReference type="Pfam" id="PF02037">
    <property type="entry name" value="SAP"/>
    <property type="match status" value="1"/>
</dbReference>
<feature type="compositionally biased region" description="Low complexity" evidence="1">
    <location>
        <begin position="113"/>
        <end position="128"/>
    </location>
</feature>
<dbReference type="EMBL" id="ML996130">
    <property type="protein sequence ID" value="KAF2735976.1"/>
    <property type="molecule type" value="Genomic_DNA"/>
</dbReference>
<evidence type="ECO:0000259" key="2">
    <source>
        <dbReference type="Pfam" id="PF02037"/>
    </source>
</evidence>
<feature type="compositionally biased region" description="Basic and acidic residues" evidence="1">
    <location>
        <begin position="288"/>
        <end position="297"/>
    </location>
</feature>
<accession>A0A9P4V434</accession>
<feature type="compositionally biased region" description="Basic and acidic residues" evidence="1">
    <location>
        <begin position="186"/>
        <end position="196"/>
    </location>
</feature>
<feature type="region of interest" description="Disordered" evidence="1">
    <location>
        <begin position="40"/>
        <end position="343"/>
    </location>
</feature>
<dbReference type="Proteomes" id="UP000799444">
    <property type="component" value="Unassembled WGS sequence"/>
</dbReference>
<organism evidence="3 4">
    <name type="scientific">Polyplosphaeria fusca</name>
    <dbReference type="NCBI Taxonomy" id="682080"/>
    <lineage>
        <taxon>Eukaryota</taxon>
        <taxon>Fungi</taxon>
        <taxon>Dikarya</taxon>
        <taxon>Ascomycota</taxon>
        <taxon>Pezizomycotina</taxon>
        <taxon>Dothideomycetes</taxon>
        <taxon>Pleosporomycetidae</taxon>
        <taxon>Pleosporales</taxon>
        <taxon>Tetraplosphaeriaceae</taxon>
        <taxon>Polyplosphaeria</taxon>
    </lineage>
</organism>
<feature type="compositionally biased region" description="Polar residues" evidence="1">
    <location>
        <begin position="85"/>
        <end position="110"/>
    </location>
</feature>
<protein>
    <recommendedName>
        <fullName evidence="2">SAP domain-containing protein</fullName>
    </recommendedName>
</protein>
<name>A0A9P4V434_9PLEO</name>
<feature type="region of interest" description="Disordered" evidence="1">
    <location>
        <begin position="497"/>
        <end position="533"/>
    </location>
</feature>
<feature type="compositionally biased region" description="Polar residues" evidence="1">
    <location>
        <begin position="203"/>
        <end position="215"/>
    </location>
</feature>
<dbReference type="PANTHER" id="PTHR47031:SF3">
    <property type="entry name" value="SAP DOMAIN-CONTAINING PROTEIN"/>
    <property type="match status" value="1"/>
</dbReference>
<reference evidence="3" key="1">
    <citation type="journal article" date="2020" name="Stud. Mycol.">
        <title>101 Dothideomycetes genomes: a test case for predicting lifestyles and emergence of pathogens.</title>
        <authorList>
            <person name="Haridas S."/>
            <person name="Albert R."/>
            <person name="Binder M."/>
            <person name="Bloem J."/>
            <person name="Labutti K."/>
            <person name="Salamov A."/>
            <person name="Andreopoulos B."/>
            <person name="Baker S."/>
            <person name="Barry K."/>
            <person name="Bills G."/>
            <person name="Bluhm B."/>
            <person name="Cannon C."/>
            <person name="Castanera R."/>
            <person name="Culley D."/>
            <person name="Daum C."/>
            <person name="Ezra D."/>
            <person name="Gonzalez J."/>
            <person name="Henrissat B."/>
            <person name="Kuo A."/>
            <person name="Liang C."/>
            <person name="Lipzen A."/>
            <person name="Lutzoni F."/>
            <person name="Magnuson J."/>
            <person name="Mondo S."/>
            <person name="Nolan M."/>
            <person name="Ohm R."/>
            <person name="Pangilinan J."/>
            <person name="Park H.-J."/>
            <person name="Ramirez L."/>
            <person name="Alfaro M."/>
            <person name="Sun H."/>
            <person name="Tritt A."/>
            <person name="Yoshinaga Y."/>
            <person name="Zwiers L.-H."/>
            <person name="Turgeon B."/>
            <person name="Goodwin S."/>
            <person name="Spatafora J."/>
            <person name="Crous P."/>
            <person name="Grigoriev I."/>
        </authorList>
    </citation>
    <scope>NUCLEOTIDE SEQUENCE</scope>
    <source>
        <strain evidence="3">CBS 125425</strain>
    </source>
</reference>
<feature type="compositionally biased region" description="Basic and acidic residues" evidence="1">
    <location>
        <begin position="145"/>
        <end position="155"/>
    </location>
</feature>